<name>A0ABD1WIZ9_9LAMI</name>
<dbReference type="Proteomes" id="UP001604277">
    <property type="component" value="Unassembled WGS sequence"/>
</dbReference>
<organism evidence="3 4">
    <name type="scientific">Forsythia ovata</name>
    <dbReference type="NCBI Taxonomy" id="205694"/>
    <lineage>
        <taxon>Eukaryota</taxon>
        <taxon>Viridiplantae</taxon>
        <taxon>Streptophyta</taxon>
        <taxon>Embryophyta</taxon>
        <taxon>Tracheophyta</taxon>
        <taxon>Spermatophyta</taxon>
        <taxon>Magnoliopsida</taxon>
        <taxon>eudicotyledons</taxon>
        <taxon>Gunneridae</taxon>
        <taxon>Pentapetalae</taxon>
        <taxon>asterids</taxon>
        <taxon>lamiids</taxon>
        <taxon>Lamiales</taxon>
        <taxon>Oleaceae</taxon>
        <taxon>Forsythieae</taxon>
        <taxon>Forsythia</taxon>
    </lineage>
</organism>
<proteinExistence type="predicted"/>
<feature type="region of interest" description="Disordered" evidence="2">
    <location>
        <begin position="163"/>
        <end position="186"/>
    </location>
</feature>
<feature type="region of interest" description="Disordered" evidence="2">
    <location>
        <begin position="255"/>
        <end position="275"/>
    </location>
</feature>
<dbReference type="AlphaFoldDB" id="A0ABD1WIZ9"/>
<evidence type="ECO:0000256" key="2">
    <source>
        <dbReference type="SAM" id="MobiDB-lite"/>
    </source>
</evidence>
<evidence type="ECO:0000313" key="3">
    <source>
        <dbReference type="EMBL" id="KAL2549654.1"/>
    </source>
</evidence>
<evidence type="ECO:0000256" key="1">
    <source>
        <dbReference type="SAM" id="Coils"/>
    </source>
</evidence>
<keyword evidence="4" id="KW-1185">Reference proteome</keyword>
<evidence type="ECO:0000313" key="4">
    <source>
        <dbReference type="Proteomes" id="UP001604277"/>
    </source>
</evidence>
<feature type="compositionally biased region" description="Basic and acidic residues" evidence="2">
    <location>
        <begin position="163"/>
        <end position="176"/>
    </location>
</feature>
<protein>
    <submittedName>
        <fullName evidence="3">Uncharacterized protein</fullName>
    </submittedName>
</protein>
<accession>A0ABD1WIZ9</accession>
<reference evidence="4" key="1">
    <citation type="submission" date="2024-07" db="EMBL/GenBank/DDBJ databases">
        <title>Two chromosome-level genome assemblies of Korean endemic species Abeliophyllum distichum and Forsythia ovata (Oleaceae).</title>
        <authorList>
            <person name="Jang H."/>
        </authorList>
    </citation>
    <scope>NUCLEOTIDE SEQUENCE [LARGE SCALE GENOMIC DNA]</scope>
</reference>
<gene>
    <name evidence="3" type="ORF">Fot_11184</name>
</gene>
<sequence length="275" mass="30948">MSQCLESCGFQTFVDILVRKSSQTHIYDERHPEKREEEYVRFFVSGPIREDPILDAYLHEDGVDDAAGNEEPYDIFEQVGQSSPAVAPRAPLRRSHPCCEHENTLRQILEQIKNLTDQVDEMKRNVDMLEEQKQRSPHFYGEYMDDDSGMNWDGVDVSIGDQRQRGAEETNDREVDMGIDGTGQGSVEEPVETMVEDEADSVVDIRVGIDRVEGEAEALVDIEVGTTMEDDQEEAVDTSVDTTVEGEVAVTLDTEVGTMVEGDTEEADQPHRRTT</sequence>
<keyword evidence="1" id="KW-0175">Coiled coil</keyword>
<comment type="caution">
    <text evidence="3">The sequence shown here is derived from an EMBL/GenBank/DDBJ whole genome shotgun (WGS) entry which is preliminary data.</text>
</comment>
<feature type="coiled-coil region" evidence="1">
    <location>
        <begin position="105"/>
        <end position="132"/>
    </location>
</feature>
<dbReference type="EMBL" id="JBFOLJ010000003">
    <property type="protein sequence ID" value="KAL2549654.1"/>
    <property type="molecule type" value="Genomic_DNA"/>
</dbReference>